<dbReference type="Proteomes" id="UP001472677">
    <property type="component" value="Unassembled WGS sequence"/>
</dbReference>
<accession>A0ABR2ET74</accession>
<reference evidence="1 2" key="1">
    <citation type="journal article" date="2024" name="G3 (Bethesda)">
        <title>Genome assembly of Hibiscus sabdariffa L. provides insights into metabolisms of medicinal natural products.</title>
        <authorList>
            <person name="Kim T."/>
        </authorList>
    </citation>
    <scope>NUCLEOTIDE SEQUENCE [LARGE SCALE GENOMIC DNA]</scope>
    <source>
        <strain evidence="1">TK-2024</strain>
        <tissue evidence="1">Old leaves</tissue>
    </source>
</reference>
<sequence length="111" mass="12817">MEMVFYAPFHCNLLVVAILDPLGFLALQSIRKSLHDLASSNFFVSWDFTFDPYNFIGVYCDFDKVIAINLGDSRLSSPGLTGRIGVVIGKRVYRVIWRGRHRNQRRKCFEI</sequence>
<dbReference type="EMBL" id="JBBPBM010000010">
    <property type="protein sequence ID" value="KAK8565195.1"/>
    <property type="molecule type" value="Genomic_DNA"/>
</dbReference>
<gene>
    <name evidence="1" type="ORF">V6N12_058767</name>
</gene>
<evidence type="ECO:0000313" key="2">
    <source>
        <dbReference type="Proteomes" id="UP001472677"/>
    </source>
</evidence>
<dbReference type="PANTHER" id="PTHR48009:SF4">
    <property type="entry name" value="LEUCINE-RICH REPEAT (LRR) FAMILY PROTEIN"/>
    <property type="match status" value="1"/>
</dbReference>
<evidence type="ECO:0000313" key="1">
    <source>
        <dbReference type="EMBL" id="KAK8565195.1"/>
    </source>
</evidence>
<organism evidence="1 2">
    <name type="scientific">Hibiscus sabdariffa</name>
    <name type="common">roselle</name>
    <dbReference type="NCBI Taxonomy" id="183260"/>
    <lineage>
        <taxon>Eukaryota</taxon>
        <taxon>Viridiplantae</taxon>
        <taxon>Streptophyta</taxon>
        <taxon>Embryophyta</taxon>
        <taxon>Tracheophyta</taxon>
        <taxon>Spermatophyta</taxon>
        <taxon>Magnoliopsida</taxon>
        <taxon>eudicotyledons</taxon>
        <taxon>Gunneridae</taxon>
        <taxon>Pentapetalae</taxon>
        <taxon>rosids</taxon>
        <taxon>malvids</taxon>
        <taxon>Malvales</taxon>
        <taxon>Malvaceae</taxon>
        <taxon>Malvoideae</taxon>
        <taxon>Hibiscus</taxon>
    </lineage>
</organism>
<name>A0ABR2ET74_9ROSI</name>
<proteinExistence type="predicted"/>
<keyword evidence="2" id="KW-1185">Reference proteome</keyword>
<comment type="caution">
    <text evidence="1">The sequence shown here is derived from an EMBL/GenBank/DDBJ whole genome shotgun (WGS) entry which is preliminary data.</text>
</comment>
<protein>
    <submittedName>
        <fullName evidence="1">Uncharacterized protein</fullName>
    </submittedName>
</protein>
<dbReference type="InterPro" id="IPR053213">
    <property type="entry name" value="RLP29"/>
</dbReference>
<dbReference type="PANTHER" id="PTHR48009">
    <property type="entry name" value="LEUCINE-RICH REPEAT (LRR) FAMILY PROTEIN"/>
    <property type="match status" value="1"/>
</dbReference>